<accession>A0A835JV63</accession>
<name>A0A835JV63_9ROSI</name>
<keyword evidence="1" id="KW-1133">Transmembrane helix</keyword>
<proteinExistence type="predicted"/>
<keyword evidence="3" id="KW-1185">Reference proteome</keyword>
<gene>
    <name evidence="2" type="ORF">SADUNF_Sadunf09G0033000</name>
</gene>
<evidence type="ECO:0000313" key="2">
    <source>
        <dbReference type="EMBL" id="KAF9675444.1"/>
    </source>
</evidence>
<keyword evidence="1" id="KW-0472">Membrane</keyword>
<dbReference type="Proteomes" id="UP000657918">
    <property type="component" value="Unassembled WGS sequence"/>
</dbReference>
<organism evidence="2 3">
    <name type="scientific">Salix dunnii</name>
    <dbReference type="NCBI Taxonomy" id="1413687"/>
    <lineage>
        <taxon>Eukaryota</taxon>
        <taxon>Viridiplantae</taxon>
        <taxon>Streptophyta</taxon>
        <taxon>Embryophyta</taxon>
        <taxon>Tracheophyta</taxon>
        <taxon>Spermatophyta</taxon>
        <taxon>Magnoliopsida</taxon>
        <taxon>eudicotyledons</taxon>
        <taxon>Gunneridae</taxon>
        <taxon>Pentapetalae</taxon>
        <taxon>rosids</taxon>
        <taxon>fabids</taxon>
        <taxon>Malpighiales</taxon>
        <taxon>Salicaceae</taxon>
        <taxon>Saliceae</taxon>
        <taxon>Salix</taxon>
    </lineage>
</organism>
<evidence type="ECO:0000256" key="1">
    <source>
        <dbReference type="SAM" id="Phobius"/>
    </source>
</evidence>
<comment type="caution">
    <text evidence="2">The sequence shown here is derived from an EMBL/GenBank/DDBJ whole genome shotgun (WGS) entry which is preliminary data.</text>
</comment>
<protein>
    <submittedName>
        <fullName evidence="2">Uncharacterized protein</fullName>
    </submittedName>
</protein>
<keyword evidence="1" id="KW-0812">Transmembrane</keyword>
<reference evidence="2 3" key="1">
    <citation type="submission" date="2020-10" db="EMBL/GenBank/DDBJ databases">
        <title>Plant Genome Project.</title>
        <authorList>
            <person name="Zhang R.-G."/>
        </authorList>
    </citation>
    <scope>NUCLEOTIDE SEQUENCE [LARGE SCALE GENOMIC DNA]</scope>
    <source>
        <strain evidence="2">FAFU-HL-1</strain>
        <tissue evidence="2">Leaf</tissue>
    </source>
</reference>
<dbReference type="EMBL" id="JADGMS010000009">
    <property type="protein sequence ID" value="KAF9675444.1"/>
    <property type="molecule type" value="Genomic_DNA"/>
</dbReference>
<evidence type="ECO:0000313" key="3">
    <source>
        <dbReference type="Proteomes" id="UP000657918"/>
    </source>
</evidence>
<sequence>MAAYHIDVHVVRKCNIPWLAKLISTTCLSLTESGGGKTSMPSLHCKSSFVALLQPLVVPCLATIFAFR</sequence>
<feature type="transmembrane region" description="Helical" evidence="1">
    <location>
        <begin position="49"/>
        <end position="67"/>
    </location>
</feature>
<dbReference type="AlphaFoldDB" id="A0A835JV63"/>